<dbReference type="STRING" id="1121290.CLAOCE_06470"/>
<evidence type="ECO:0000259" key="7">
    <source>
        <dbReference type="Pfam" id="PF05681"/>
    </source>
</evidence>
<evidence type="ECO:0000256" key="3">
    <source>
        <dbReference type="ARBA" id="ARBA00022723"/>
    </source>
</evidence>
<proteinExistence type="inferred from homology"/>
<dbReference type="PANTHER" id="PTHR30389">
    <property type="entry name" value="FUMARATE HYDRATASE-RELATED"/>
    <property type="match status" value="1"/>
</dbReference>
<keyword evidence="4" id="KW-0408">Iron</keyword>
<accession>A0A1E8F094</accession>
<dbReference type="PATRIC" id="fig|1121290.3.peg.659"/>
<protein>
    <submittedName>
        <fullName evidence="8">L(+)-tartrate dehydratase subunit alpha</fullName>
        <ecNumber evidence="8">4.2.1.32</ecNumber>
    </submittedName>
</protein>
<evidence type="ECO:0000313" key="8">
    <source>
        <dbReference type="EMBL" id="OFI06854.1"/>
    </source>
</evidence>
<dbReference type="Proteomes" id="UP000175744">
    <property type="component" value="Unassembled WGS sequence"/>
</dbReference>
<sequence length="280" mass="30821">MKEIHISKIIASVKKLCVEANYYICDDIKNKIIKACNEEDWDIGKNILKNILQNIDISKNENVPMCQDTGMVCVFIEIGQDIHIVGGNIKDAINEGVRQGYNQGFLRKSVVKDPINRINTKDNTPAIIYYDIVSGDKLKITVTPKGFGSENMSQIKMLKPADGIDGVKDFIIDVVKEAGPNPCPPIVVGVGIGGTFEKAAIMSKKALIRPIDKRNNNSFYCELEYELLEKINKLGIGPQGFGGKTTALAVNIETFPTHIAGLPVAVNISCHVTRHKEIIL</sequence>
<evidence type="ECO:0000313" key="9">
    <source>
        <dbReference type="Proteomes" id="UP000175744"/>
    </source>
</evidence>
<organism evidence="8 9">
    <name type="scientific">Clostridium acetireducens DSM 10703</name>
    <dbReference type="NCBI Taxonomy" id="1121290"/>
    <lineage>
        <taxon>Bacteria</taxon>
        <taxon>Bacillati</taxon>
        <taxon>Bacillota</taxon>
        <taxon>Clostridia</taxon>
        <taxon>Eubacteriales</taxon>
        <taxon>Clostridiaceae</taxon>
        <taxon>Clostridium</taxon>
    </lineage>
</organism>
<name>A0A1E8F094_9CLOT</name>
<evidence type="ECO:0000256" key="6">
    <source>
        <dbReference type="ARBA" id="ARBA00023239"/>
    </source>
</evidence>
<dbReference type="EC" id="4.2.1.32" evidence="8"/>
<feature type="domain" description="Fe-S hydro-lyase tartrate dehydratase alpha-type catalytic" evidence="7">
    <location>
        <begin position="12"/>
        <end position="278"/>
    </location>
</feature>
<dbReference type="RefSeq" id="WP_070109610.1">
    <property type="nucleotide sequence ID" value="NZ_LZFO01000007.1"/>
</dbReference>
<keyword evidence="6 8" id="KW-0456">Lyase</keyword>
<dbReference type="NCBIfam" id="NF004885">
    <property type="entry name" value="PRK06246.1"/>
    <property type="match status" value="1"/>
</dbReference>
<dbReference type="InterPro" id="IPR004646">
    <property type="entry name" value="Fe-S_hydro-lyase_TtdA-typ_cat"/>
</dbReference>
<dbReference type="PANTHER" id="PTHR30389:SF17">
    <property type="entry name" value="L(+)-TARTRATE DEHYDRATASE SUBUNIT ALPHA-RELATED"/>
    <property type="match status" value="1"/>
</dbReference>
<dbReference type="InterPro" id="IPR051208">
    <property type="entry name" value="Class-I_Fumarase/Tartrate_DH"/>
</dbReference>
<dbReference type="Pfam" id="PF05681">
    <property type="entry name" value="Fumerase"/>
    <property type="match status" value="1"/>
</dbReference>
<dbReference type="GO" id="GO:0046872">
    <property type="term" value="F:metal ion binding"/>
    <property type="evidence" value="ECO:0007669"/>
    <property type="project" value="UniProtKB-KW"/>
</dbReference>
<dbReference type="GO" id="GO:0008730">
    <property type="term" value="F:L(+)-tartrate dehydratase activity"/>
    <property type="evidence" value="ECO:0007669"/>
    <property type="project" value="UniProtKB-EC"/>
</dbReference>
<keyword evidence="3" id="KW-0479">Metal-binding</keyword>
<evidence type="ECO:0000256" key="5">
    <source>
        <dbReference type="ARBA" id="ARBA00023014"/>
    </source>
</evidence>
<gene>
    <name evidence="8" type="primary">ttdA</name>
    <name evidence="8" type="ORF">CLOACE_06470</name>
</gene>
<dbReference type="OrthoDB" id="9798978at2"/>
<keyword evidence="9" id="KW-1185">Reference proteome</keyword>
<keyword evidence="5" id="KW-0411">Iron-sulfur</keyword>
<dbReference type="EMBL" id="LZFO01000007">
    <property type="protein sequence ID" value="OFI06854.1"/>
    <property type="molecule type" value="Genomic_DNA"/>
</dbReference>
<dbReference type="NCBIfam" id="TIGR00722">
    <property type="entry name" value="ttdA_fumA_fumB"/>
    <property type="match status" value="1"/>
</dbReference>
<dbReference type="AlphaFoldDB" id="A0A1E8F094"/>
<reference evidence="8 9" key="1">
    <citation type="submission" date="2016-06" db="EMBL/GenBank/DDBJ databases">
        <title>Genome sequence of Clostridium acetireducens DSM 10703.</title>
        <authorList>
            <person name="Poehlein A."/>
            <person name="Fluechter S."/>
            <person name="Duerre P."/>
            <person name="Daniel R."/>
        </authorList>
    </citation>
    <scope>NUCLEOTIDE SEQUENCE [LARGE SCALE GENOMIC DNA]</scope>
    <source>
        <strain evidence="8 9">DSM 10703</strain>
    </source>
</reference>
<keyword evidence="2" id="KW-0004">4Fe-4S</keyword>
<dbReference type="GO" id="GO:0051539">
    <property type="term" value="F:4 iron, 4 sulfur cluster binding"/>
    <property type="evidence" value="ECO:0007669"/>
    <property type="project" value="UniProtKB-KW"/>
</dbReference>
<evidence type="ECO:0000256" key="4">
    <source>
        <dbReference type="ARBA" id="ARBA00023004"/>
    </source>
</evidence>
<evidence type="ECO:0000256" key="2">
    <source>
        <dbReference type="ARBA" id="ARBA00022485"/>
    </source>
</evidence>
<comment type="caution">
    <text evidence="8">The sequence shown here is derived from an EMBL/GenBank/DDBJ whole genome shotgun (WGS) entry which is preliminary data.</text>
</comment>
<evidence type="ECO:0000256" key="1">
    <source>
        <dbReference type="ARBA" id="ARBA00008876"/>
    </source>
</evidence>
<comment type="similarity">
    <text evidence="1">Belongs to the class-I fumarase family.</text>
</comment>